<keyword evidence="1" id="KW-0472">Membrane</keyword>
<dbReference type="AlphaFoldDB" id="A0A9Q1JU58"/>
<proteinExistence type="predicted"/>
<evidence type="ECO:0000313" key="3">
    <source>
        <dbReference type="Proteomes" id="UP001153076"/>
    </source>
</evidence>
<evidence type="ECO:0000256" key="1">
    <source>
        <dbReference type="SAM" id="Phobius"/>
    </source>
</evidence>
<dbReference type="Proteomes" id="UP001153076">
    <property type="component" value="Unassembled WGS sequence"/>
</dbReference>
<evidence type="ECO:0000313" key="2">
    <source>
        <dbReference type="EMBL" id="KAJ8431120.1"/>
    </source>
</evidence>
<keyword evidence="1" id="KW-1133">Transmembrane helix</keyword>
<gene>
    <name evidence="2" type="ORF">Cgig2_004711</name>
</gene>
<reference evidence="2" key="1">
    <citation type="submission" date="2022-04" db="EMBL/GenBank/DDBJ databases">
        <title>Carnegiea gigantea Genome sequencing and assembly v2.</title>
        <authorList>
            <person name="Copetti D."/>
            <person name="Sanderson M.J."/>
            <person name="Burquez A."/>
            <person name="Wojciechowski M.F."/>
        </authorList>
    </citation>
    <scope>NUCLEOTIDE SEQUENCE</scope>
    <source>
        <strain evidence="2">SGP5-SGP5p</strain>
        <tissue evidence="2">Aerial part</tissue>
    </source>
</reference>
<dbReference type="EMBL" id="JAKOGI010000718">
    <property type="protein sequence ID" value="KAJ8431120.1"/>
    <property type="molecule type" value="Genomic_DNA"/>
</dbReference>
<protein>
    <submittedName>
        <fullName evidence="2">Uncharacterized protein</fullName>
    </submittedName>
</protein>
<dbReference type="OrthoDB" id="1750221at2759"/>
<comment type="caution">
    <text evidence="2">The sequence shown here is derived from an EMBL/GenBank/DDBJ whole genome shotgun (WGS) entry which is preliminary data.</text>
</comment>
<accession>A0A9Q1JU58</accession>
<feature type="transmembrane region" description="Helical" evidence="1">
    <location>
        <begin position="188"/>
        <end position="207"/>
    </location>
</feature>
<keyword evidence="3" id="KW-1185">Reference proteome</keyword>
<keyword evidence="1" id="KW-0812">Transmembrane</keyword>
<sequence length="222" mass="25640">MAEERRLFTAFRTQRTNQAARKKLAFCDGNGEVNLERDCAAHMLIDERVVTLPHDDVSKRKIGDTGRALGVGIIMGEKSRAHSSVLLLTPHRRYYEMVQSRPYVGLHRGVWLARDSTKVINIVSVIVPFFNGTGYTRFMYHCTELYHTSELIMDLKTHMDLPWLVGGDFNEIFYHSERQEDHREPKRILILLETLSSIIICMTWAFWGTISHGAATVMEKKW</sequence>
<organism evidence="2 3">
    <name type="scientific">Carnegiea gigantea</name>
    <dbReference type="NCBI Taxonomy" id="171969"/>
    <lineage>
        <taxon>Eukaryota</taxon>
        <taxon>Viridiplantae</taxon>
        <taxon>Streptophyta</taxon>
        <taxon>Embryophyta</taxon>
        <taxon>Tracheophyta</taxon>
        <taxon>Spermatophyta</taxon>
        <taxon>Magnoliopsida</taxon>
        <taxon>eudicotyledons</taxon>
        <taxon>Gunneridae</taxon>
        <taxon>Pentapetalae</taxon>
        <taxon>Caryophyllales</taxon>
        <taxon>Cactineae</taxon>
        <taxon>Cactaceae</taxon>
        <taxon>Cactoideae</taxon>
        <taxon>Echinocereeae</taxon>
        <taxon>Carnegiea</taxon>
    </lineage>
</organism>
<name>A0A9Q1JU58_9CARY</name>